<keyword evidence="12" id="KW-0732">Signal</keyword>
<keyword evidence="6 11" id="KW-0798">TonB box</keyword>
<dbReference type="Pfam" id="PF07715">
    <property type="entry name" value="Plug"/>
    <property type="match status" value="1"/>
</dbReference>
<evidence type="ECO:0000256" key="12">
    <source>
        <dbReference type="SAM" id="SignalP"/>
    </source>
</evidence>
<evidence type="ECO:0000256" key="7">
    <source>
        <dbReference type="ARBA" id="ARBA00023136"/>
    </source>
</evidence>
<dbReference type="PANTHER" id="PTHR32552">
    <property type="entry name" value="FERRICHROME IRON RECEPTOR-RELATED"/>
    <property type="match status" value="1"/>
</dbReference>
<dbReference type="Proteomes" id="UP000759103">
    <property type="component" value="Unassembled WGS sequence"/>
</dbReference>
<comment type="similarity">
    <text evidence="2 10 11">Belongs to the TonB-dependent receptor family.</text>
</comment>
<dbReference type="Pfam" id="PF00593">
    <property type="entry name" value="TonB_dep_Rec_b-barrel"/>
    <property type="match status" value="1"/>
</dbReference>
<sequence>MKMIATYCPATHVAALLLVTCSSSALARDDDRVPPRDDILVVGRGDGALYRPSATGSRLGLTPLELPASVATVEGDAIRARGDLTVVEAVSRAPGITAAANAGNGNTALAARGFVGQGSVLQLVDGIRLFPVAGTVTFPTDPWNVERIEVLTGPASVLYGQGALGGAVNVLSRAPSDTARYDAELSYGAQDTWHVAAGAGGPLGEQLGYRLDASYRRSDGWVDRSDNHSLALSGALRFAPTERLTLTLRGDYGDVSPMRYWGTPLIDGRLDPRNRRRNYNVADADIRFRDDRQTLVAEWELSDAVTLTNAAYRLASKRSWYDLESYAWTPAAGRPNGVIERSDNLGIVQDIAQYGDQASVKLSAPLGGGLANDLVLGAEVNRVALRYSNNFAVANQADAVDPFDFAPGMLEDRAATLPRYRTTTTEWSIFGEDRLRLSRRLSLVGGFRYEEDAVRRRNILYDASGAPAGEANAFPGGAREKRFRDATWRVGTVYQPTRNVSLYAQYATGVDPVGTLTTFTTSATQFAFTNAKGDQVEAGAKAALLGGRLNVTLAGYRIVKNDLVAQRVANGPLEQIGRQSSTGIEAALSLALVGGFSVEANGTLLDARFDDFLSGMADLSGNTPPNVPERAGNLWLIWESRGVRAQAGLRHVGARFVDSANSARVPAYTVADGGLSFAVTPALAADVRVYNLFDTRYVTSTYGTAQWLLGRPRSLDVALRARL</sequence>
<dbReference type="RefSeq" id="WP_219747812.1">
    <property type="nucleotide sequence ID" value="NZ_JAHXZN010000001.1"/>
</dbReference>
<evidence type="ECO:0000259" key="14">
    <source>
        <dbReference type="Pfam" id="PF07715"/>
    </source>
</evidence>
<dbReference type="EMBL" id="JAHXZN010000001">
    <property type="protein sequence ID" value="MBW6530453.1"/>
    <property type="molecule type" value="Genomic_DNA"/>
</dbReference>
<dbReference type="InterPro" id="IPR000531">
    <property type="entry name" value="Beta-barrel_TonB"/>
</dbReference>
<dbReference type="InterPro" id="IPR010105">
    <property type="entry name" value="TonB_sidphr_rcpt"/>
</dbReference>
<evidence type="ECO:0000313" key="15">
    <source>
        <dbReference type="EMBL" id="MBW6530453.1"/>
    </source>
</evidence>
<keyword evidence="9 10" id="KW-0998">Cell outer membrane</keyword>
<feature type="domain" description="TonB-dependent receptor-like beta-barrel" evidence="13">
    <location>
        <begin position="241"/>
        <end position="692"/>
    </location>
</feature>
<keyword evidence="8 15" id="KW-0675">Receptor</keyword>
<keyword evidence="3 10" id="KW-0813">Transport</keyword>
<evidence type="ECO:0000256" key="3">
    <source>
        <dbReference type="ARBA" id="ARBA00022448"/>
    </source>
</evidence>
<evidence type="ECO:0000256" key="6">
    <source>
        <dbReference type="ARBA" id="ARBA00023077"/>
    </source>
</evidence>
<dbReference type="InterPro" id="IPR039426">
    <property type="entry name" value="TonB-dep_rcpt-like"/>
</dbReference>
<name>A0ABS7BLQ4_9SPHN</name>
<gene>
    <name evidence="15" type="ORF">KZ820_06870</name>
</gene>
<organism evidence="15 16">
    <name type="scientific">Sphingomonas citri</name>
    <dbReference type="NCBI Taxonomy" id="2862499"/>
    <lineage>
        <taxon>Bacteria</taxon>
        <taxon>Pseudomonadati</taxon>
        <taxon>Pseudomonadota</taxon>
        <taxon>Alphaproteobacteria</taxon>
        <taxon>Sphingomonadales</taxon>
        <taxon>Sphingomonadaceae</taxon>
        <taxon>Sphingomonas</taxon>
    </lineage>
</organism>
<keyword evidence="16" id="KW-1185">Reference proteome</keyword>
<reference evidence="15 16" key="1">
    <citation type="submission" date="2021-07" db="EMBL/GenBank/DDBJ databases">
        <title>Sphingomonas sp.</title>
        <authorList>
            <person name="Feng G."/>
            <person name="Li J."/>
            <person name="Pan M."/>
        </authorList>
    </citation>
    <scope>NUCLEOTIDE SEQUENCE [LARGE SCALE GENOMIC DNA]</scope>
    <source>
        <strain evidence="15 16">RRHST34</strain>
    </source>
</reference>
<comment type="subcellular location">
    <subcellularLocation>
        <location evidence="1 10">Cell outer membrane</location>
        <topology evidence="1 10">Multi-pass membrane protein</topology>
    </subcellularLocation>
</comment>
<keyword evidence="7 10" id="KW-0472">Membrane</keyword>
<evidence type="ECO:0000313" key="16">
    <source>
        <dbReference type="Proteomes" id="UP000759103"/>
    </source>
</evidence>
<feature type="signal peptide" evidence="12">
    <location>
        <begin position="1"/>
        <end position="27"/>
    </location>
</feature>
<keyword evidence="4 10" id="KW-1134">Transmembrane beta strand</keyword>
<evidence type="ECO:0000256" key="2">
    <source>
        <dbReference type="ARBA" id="ARBA00009810"/>
    </source>
</evidence>
<feature type="chain" id="PRO_5045993697" evidence="12">
    <location>
        <begin position="28"/>
        <end position="723"/>
    </location>
</feature>
<dbReference type="SUPFAM" id="SSF56935">
    <property type="entry name" value="Porins"/>
    <property type="match status" value="1"/>
</dbReference>
<evidence type="ECO:0000256" key="8">
    <source>
        <dbReference type="ARBA" id="ARBA00023170"/>
    </source>
</evidence>
<dbReference type="InterPro" id="IPR012910">
    <property type="entry name" value="Plug_dom"/>
</dbReference>
<evidence type="ECO:0000256" key="11">
    <source>
        <dbReference type="RuleBase" id="RU003357"/>
    </source>
</evidence>
<dbReference type="InterPro" id="IPR037066">
    <property type="entry name" value="Plug_dom_sf"/>
</dbReference>
<protein>
    <submittedName>
        <fullName evidence="15">TonB-dependent siderophore receptor</fullName>
    </submittedName>
</protein>
<proteinExistence type="inferred from homology"/>
<dbReference type="PROSITE" id="PS52016">
    <property type="entry name" value="TONB_DEPENDENT_REC_3"/>
    <property type="match status" value="1"/>
</dbReference>
<dbReference type="InterPro" id="IPR036942">
    <property type="entry name" value="Beta-barrel_TonB_sf"/>
</dbReference>
<evidence type="ECO:0000256" key="4">
    <source>
        <dbReference type="ARBA" id="ARBA00022452"/>
    </source>
</evidence>
<dbReference type="Gene3D" id="2.170.130.10">
    <property type="entry name" value="TonB-dependent receptor, plug domain"/>
    <property type="match status" value="1"/>
</dbReference>
<accession>A0ABS7BLQ4</accession>
<feature type="domain" description="TonB-dependent receptor plug" evidence="14">
    <location>
        <begin position="64"/>
        <end position="167"/>
    </location>
</feature>
<keyword evidence="5 10" id="KW-0812">Transmembrane</keyword>
<evidence type="ECO:0000256" key="1">
    <source>
        <dbReference type="ARBA" id="ARBA00004571"/>
    </source>
</evidence>
<evidence type="ECO:0000259" key="13">
    <source>
        <dbReference type="Pfam" id="PF00593"/>
    </source>
</evidence>
<dbReference type="Gene3D" id="2.40.170.20">
    <property type="entry name" value="TonB-dependent receptor, beta-barrel domain"/>
    <property type="match status" value="1"/>
</dbReference>
<dbReference type="CDD" id="cd01347">
    <property type="entry name" value="ligand_gated_channel"/>
    <property type="match status" value="1"/>
</dbReference>
<evidence type="ECO:0000256" key="10">
    <source>
        <dbReference type="PROSITE-ProRule" id="PRU01360"/>
    </source>
</evidence>
<dbReference type="NCBIfam" id="TIGR01783">
    <property type="entry name" value="TonB-siderophor"/>
    <property type="match status" value="1"/>
</dbReference>
<evidence type="ECO:0000256" key="5">
    <source>
        <dbReference type="ARBA" id="ARBA00022692"/>
    </source>
</evidence>
<evidence type="ECO:0000256" key="9">
    <source>
        <dbReference type="ARBA" id="ARBA00023237"/>
    </source>
</evidence>
<comment type="caution">
    <text evidence="15">The sequence shown here is derived from an EMBL/GenBank/DDBJ whole genome shotgun (WGS) entry which is preliminary data.</text>
</comment>
<dbReference type="PANTHER" id="PTHR32552:SF84">
    <property type="entry name" value="TONB-DEPENDENT RECEPTOR-RELATED"/>
    <property type="match status" value="1"/>
</dbReference>